<evidence type="ECO:0000256" key="2">
    <source>
        <dbReference type="ARBA" id="ARBA00012438"/>
    </source>
</evidence>
<dbReference type="Gene3D" id="3.30.565.10">
    <property type="entry name" value="Histidine kinase-like ATPase, C-terminal domain"/>
    <property type="match status" value="1"/>
</dbReference>
<dbReference type="PANTHER" id="PTHR45436:SF5">
    <property type="entry name" value="SENSOR HISTIDINE KINASE TRCS"/>
    <property type="match status" value="1"/>
</dbReference>
<evidence type="ECO:0000313" key="8">
    <source>
        <dbReference type="EMBL" id="TPQ16884.1"/>
    </source>
</evidence>
<feature type="transmembrane region" description="Helical" evidence="6">
    <location>
        <begin position="317"/>
        <end position="338"/>
    </location>
</feature>
<keyword evidence="6" id="KW-0472">Membrane</keyword>
<comment type="caution">
    <text evidence="8">The sequence shown here is derived from an EMBL/GenBank/DDBJ whole genome shotgun (WGS) entry which is preliminary data.</text>
</comment>
<dbReference type="EMBL" id="VCHX02000319">
    <property type="protein sequence ID" value="TPQ16884.1"/>
    <property type="molecule type" value="Genomic_DNA"/>
</dbReference>
<organism evidence="8 9">
    <name type="scientific">Streptomyces sporangiiformans</name>
    <dbReference type="NCBI Taxonomy" id="2315329"/>
    <lineage>
        <taxon>Bacteria</taxon>
        <taxon>Bacillati</taxon>
        <taxon>Actinomycetota</taxon>
        <taxon>Actinomycetes</taxon>
        <taxon>Kitasatosporales</taxon>
        <taxon>Streptomycetaceae</taxon>
        <taxon>Streptomyces</taxon>
    </lineage>
</organism>
<evidence type="ECO:0000256" key="6">
    <source>
        <dbReference type="SAM" id="Phobius"/>
    </source>
</evidence>
<dbReference type="GO" id="GO:0005886">
    <property type="term" value="C:plasma membrane"/>
    <property type="evidence" value="ECO:0007669"/>
    <property type="project" value="TreeGrafter"/>
</dbReference>
<dbReference type="AlphaFoldDB" id="A0A505CZC3"/>
<dbReference type="InterPro" id="IPR050428">
    <property type="entry name" value="TCS_sensor_his_kinase"/>
</dbReference>
<dbReference type="InterPro" id="IPR003594">
    <property type="entry name" value="HATPase_dom"/>
</dbReference>
<dbReference type="InterPro" id="IPR013587">
    <property type="entry name" value="Nitrate/nitrite_sensing"/>
</dbReference>
<keyword evidence="9" id="KW-1185">Reference proteome</keyword>
<gene>
    <name evidence="8" type="ORF">FGD71_039410</name>
</gene>
<keyword evidence="3" id="KW-0597">Phosphoprotein</keyword>
<keyword evidence="5 8" id="KW-0418">Kinase</keyword>
<dbReference type="Pfam" id="PF08376">
    <property type="entry name" value="NIT"/>
    <property type="match status" value="1"/>
</dbReference>
<sequence length="662" mass="71451">MKRGRSKMLSFVRGGTARSIRNALSWRTIRGRMTVILAVPTCLLLVLVGTAVANQLQAYRDARDTRSQIDVTLRIQGLVHRLQTERTYTNGLAAGDKSYLQQVVSSREQVDAFRSELRDEPVMARAMSRLDRLATFRAAVDAGSADRKKTYAYYTGVISALNAADPTEDKAARGDRQLRDDLAALQALAEAKEAGSQEGSQLSGVLAAGSFRGTNYLDFVEARATRISAMTRFFRLATPSQRDAVVKMFSSPVTKRLDVVENAALKAADGSEIDADATGFTSNMIRADRTVYEAQQRVDADAQARAKTLSDNAAAALTGYLALGLLVVAALVVAAVLAGRSITRPLDALAREADDVAQRRLPDAVARIQAGELVPAEGGRRPPSNAQEISRVVAALHNVERTAVGLAAEQAVLRRNTAESLASLGRRNQGLVRRQLALITALEQQELDPEALAELFELDHLATRMRRNAESLLVLVDERSPQISSVTASSLELVQSALGEVEQYRRVAIAEIEPRRISGRAVAELSHLLAELVENALTFSPPEQPVDVHGWGDGNEYCIAVVDHGVGMSPEDLARANARIAGKEAFLVAPTRYLGHYVVGRLARRLGVEVLLSDTPGGGVSALVTLPARILAPDEASPPDRRTYVSSMLNGFRAGVARAEAR</sequence>
<protein>
    <recommendedName>
        <fullName evidence="2">histidine kinase</fullName>
        <ecNumber evidence="2">2.7.13.3</ecNumber>
    </recommendedName>
</protein>
<keyword evidence="6" id="KW-0812">Transmembrane</keyword>
<dbReference type="EC" id="2.7.13.3" evidence="2"/>
<dbReference type="Pfam" id="PF02518">
    <property type="entry name" value="HATPase_c"/>
    <property type="match status" value="1"/>
</dbReference>
<evidence type="ECO:0000313" key="9">
    <source>
        <dbReference type="Proteomes" id="UP000317378"/>
    </source>
</evidence>
<feature type="domain" description="Histidine kinase/HSP90-like ATPase" evidence="7">
    <location>
        <begin position="520"/>
        <end position="630"/>
    </location>
</feature>
<dbReference type="GO" id="GO:0000160">
    <property type="term" value="P:phosphorelay signal transduction system"/>
    <property type="evidence" value="ECO:0007669"/>
    <property type="project" value="TreeGrafter"/>
</dbReference>
<accession>A0A505CZC3</accession>
<dbReference type="PANTHER" id="PTHR45436">
    <property type="entry name" value="SENSOR HISTIDINE KINASE YKOH"/>
    <property type="match status" value="1"/>
</dbReference>
<evidence type="ECO:0000256" key="3">
    <source>
        <dbReference type="ARBA" id="ARBA00022553"/>
    </source>
</evidence>
<dbReference type="InterPro" id="IPR036890">
    <property type="entry name" value="HATPase_C_sf"/>
</dbReference>
<name>A0A505CZC3_9ACTN</name>
<dbReference type="OrthoDB" id="3502710at2"/>
<reference evidence="8 9" key="1">
    <citation type="submission" date="2019-06" db="EMBL/GenBank/DDBJ databases">
        <title>Streptomyces sporangiiformans sp. nov., a novel actinomycete isolated from soil in Mount Song.</title>
        <authorList>
            <person name="Han L."/>
        </authorList>
    </citation>
    <scope>NUCLEOTIDE SEQUENCE [LARGE SCALE GENOMIC DNA]</scope>
    <source>
        <strain evidence="8 9">NEAU-SSA 1</strain>
    </source>
</reference>
<evidence type="ECO:0000256" key="1">
    <source>
        <dbReference type="ARBA" id="ARBA00000085"/>
    </source>
</evidence>
<evidence type="ECO:0000259" key="7">
    <source>
        <dbReference type="SMART" id="SM00387"/>
    </source>
</evidence>
<evidence type="ECO:0000256" key="4">
    <source>
        <dbReference type="ARBA" id="ARBA00022679"/>
    </source>
</evidence>
<proteinExistence type="predicted"/>
<dbReference type="Proteomes" id="UP000317378">
    <property type="component" value="Unassembled WGS sequence"/>
</dbReference>
<dbReference type="SUPFAM" id="SSF55874">
    <property type="entry name" value="ATPase domain of HSP90 chaperone/DNA topoisomerase II/histidine kinase"/>
    <property type="match status" value="1"/>
</dbReference>
<evidence type="ECO:0000256" key="5">
    <source>
        <dbReference type="ARBA" id="ARBA00022777"/>
    </source>
</evidence>
<comment type="catalytic activity">
    <reaction evidence="1">
        <text>ATP + protein L-histidine = ADP + protein N-phospho-L-histidine.</text>
        <dbReference type="EC" id="2.7.13.3"/>
    </reaction>
</comment>
<dbReference type="GO" id="GO:0004673">
    <property type="term" value="F:protein histidine kinase activity"/>
    <property type="evidence" value="ECO:0007669"/>
    <property type="project" value="UniProtKB-EC"/>
</dbReference>
<dbReference type="SMART" id="SM00387">
    <property type="entry name" value="HATPase_c"/>
    <property type="match status" value="1"/>
</dbReference>
<keyword evidence="6" id="KW-1133">Transmembrane helix</keyword>
<keyword evidence="4" id="KW-0808">Transferase</keyword>